<reference evidence="7 8" key="1">
    <citation type="submission" date="2023-08" db="EMBL/GenBank/DDBJ databases">
        <title>Transcriptome Analysis of Halomonas alkalicola CICC 11012s to Identify the Genes Involved in Alkaline Tolerances.</title>
        <authorList>
            <person name="Zhai L."/>
        </authorList>
    </citation>
    <scope>NUCLEOTIDE SEQUENCE [LARGE SCALE GENOMIC DNA]</scope>
    <source>
        <strain evidence="7 8">CICC 11012s</strain>
    </source>
</reference>
<evidence type="ECO:0000313" key="7">
    <source>
        <dbReference type="EMBL" id="WLI72614.1"/>
    </source>
</evidence>
<feature type="transmembrane region" description="Helical" evidence="6">
    <location>
        <begin position="145"/>
        <end position="164"/>
    </location>
</feature>
<dbReference type="InterPro" id="IPR001204">
    <property type="entry name" value="Phos_transporter"/>
</dbReference>
<dbReference type="EMBL" id="CP131913">
    <property type="protein sequence ID" value="WLI72614.1"/>
    <property type="molecule type" value="Genomic_DNA"/>
</dbReference>
<sequence>MSIIAQHGEIFIILACLFGFFMAWGVGANDVANAMGTSVGSKAITIKQAIIIAVIFEFLGAWLAGGEVTATIRGGIVDPALLEANPQLLVYGMLSALLAAAIWLLVASAKGWPVSTTHSIVGAIVGFGAVGLGMEAVAWNRVGTIASSWVVSPLLAGTIAFVLFKSVQHLIFESHDPFAAAKRYVPVYTFLVGFIVAMVTLTKGLTHVGLDLSFGQSFLFSLLIGAVIMGTGISLQRRIKYERRADDHFGFSNVERVFGVLMIFTACAMAFAHGSNDVANAVGPLAAVISVVRSDGVIDSAALVPWWVLMLGGGGIVFGLVTYGHKVIATVGTGITELTPSRGFAATLAAATTVVLASGTGLPISTTHTLVGAVLGVGLARGMAALNLSVIGTIVMSWLITLPAGAGLSILFFFTFKGIFG</sequence>
<comment type="similarity">
    <text evidence="6">Belongs to the inorganic phosphate transporter (PiT) (TC 2.A.20) family.</text>
</comment>
<comment type="subcellular location">
    <subcellularLocation>
        <location evidence="1 6">Membrane</location>
        <topology evidence="1 6">Multi-pass membrane protein</topology>
    </subcellularLocation>
</comment>
<feature type="transmembrane region" description="Helical" evidence="6">
    <location>
        <begin position="214"/>
        <end position="235"/>
    </location>
</feature>
<evidence type="ECO:0000313" key="8">
    <source>
        <dbReference type="Proteomes" id="UP001235344"/>
    </source>
</evidence>
<protein>
    <recommendedName>
        <fullName evidence="6">Phosphate transporter</fullName>
    </recommendedName>
</protein>
<evidence type="ECO:0000256" key="4">
    <source>
        <dbReference type="ARBA" id="ARBA00022989"/>
    </source>
</evidence>
<proteinExistence type="inferred from homology"/>
<evidence type="ECO:0000256" key="2">
    <source>
        <dbReference type="ARBA" id="ARBA00022448"/>
    </source>
</evidence>
<evidence type="ECO:0000256" key="3">
    <source>
        <dbReference type="ARBA" id="ARBA00022692"/>
    </source>
</evidence>
<keyword evidence="4 6" id="KW-1133">Transmembrane helix</keyword>
<organism evidence="7 8">
    <name type="scientific">Halomonas alkalicola</name>
    <dbReference type="NCBI Taxonomy" id="1930622"/>
    <lineage>
        <taxon>Bacteria</taxon>
        <taxon>Pseudomonadati</taxon>
        <taxon>Pseudomonadota</taxon>
        <taxon>Gammaproteobacteria</taxon>
        <taxon>Oceanospirillales</taxon>
        <taxon>Halomonadaceae</taxon>
        <taxon>Halomonas</taxon>
    </lineage>
</organism>
<keyword evidence="6" id="KW-0592">Phosphate transport</keyword>
<gene>
    <name evidence="7" type="ORF">B6N23_12680</name>
</gene>
<dbReference type="RefSeq" id="WP_305499433.1">
    <property type="nucleotide sequence ID" value="NZ_CP131913.1"/>
</dbReference>
<keyword evidence="5 6" id="KW-0472">Membrane</keyword>
<dbReference type="PANTHER" id="PTHR11101:SF80">
    <property type="entry name" value="PHOSPHATE TRANSPORTER"/>
    <property type="match status" value="1"/>
</dbReference>
<feature type="transmembrane region" description="Helical" evidence="6">
    <location>
        <begin position="398"/>
        <end position="420"/>
    </location>
</feature>
<dbReference type="Pfam" id="PF01384">
    <property type="entry name" value="PHO4"/>
    <property type="match status" value="1"/>
</dbReference>
<feature type="transmembrane region" description="Helical" evidence="6">
    <location>
        <begin position="304"/>
        <end position="323"/>
    </location>
</feature>
<feature type="transmembrane region" description="Helical" evidence="6">
    <location>
        <begin position="370"/>
        <end position="391"/>
    </location>
</feature>
<feature type="transmembrane region" description="Helical" evidence="6">
    <location>
        <begin position="256"/>
        <end position="274"/>
    </location>
</feature>
<feature type="transmembrane region" description="Helical" evidence="6">
    <location>
        <begin position="88"/>
        <end position="107"/>
    </location>
</feature>
<feature type="transmembrane region" description="Helical" evidence="6">
    <location>
        <begin position="344"/>
        <end position="364"/>
    </location>
</feature>
<evidence type="ECO:0000256" key="6">
    <source>
        <dbReference type="RuleBase" id="RU363058"/>
    </source>
</evidence>
<keyword evidence="3 6" id="KW-0812">Transmembrane</keyword>
<dbReference type="Proteomes" id="UP001235344">
    <property type="component" value="Chromosome"/>
</dbReference>
<feature type="transmembrane region" description="Helical" evidence="6">
    <location>
        <begin position="12"/>
        <end position="32"/>
    </location>
</feature>
<keyword evidence="2 6" id="KW-0813">Transport</keyword>
<name>A0ABY9H2C6_9GAMM</name>
<evidence type="ECO:0000256" key="5">
    <source>
        <dbReference type="ARBA" id="ARBA00023136"/>
    </source>
</evidence>
<feature type="transmembrane region" description="Helical" evidence="6">
    <location>
        <begin position="44"/>
        <end position="64"/>
    </location>
</feature>
<feature type="transmembrane region" description="Helical" evidence="6">
    <location>
        <begin position="185"/>
        <end position="202"/>
    </location>
</feature>
<dbReference type="PANTHER" id="PTHR11101">
    <property type="entry name" value="PHOSPHATE TRANSPORTER"/>
    <property type="match status" value="1"/>
</dbReference>
<accession>A0ABY9H2C6</accession>
<evidence type="ECO:0000256" key="1">
    <source>
        <dbReference type="ARBA" id="ARBA00004141"/>
    </source>
</evidence>
<keyword evidence="8" id="KW-1185">Reference proteome</keyword>
<feature type="transmembrane region" description="Helical" evidence="6">
    <location>
        <begin position="119"/>
        <end position="139"/>
    </location>
</feature>